<feature type="compositionally biased region" description="Basic and acidic residues" evidence="4">
    <location>
        <begin position="669"/>
        <end position="682"/>
    </location>
</feature>
<name>A0ABS8RPN8_DATST</name>
<accession>A0ABS8RPN8</accession>
<evidence type="ECO:0000256" key="1">
    <source>
        <dbReference type="ARBA" id="ARBA00009861"/>
    </source>
</evidence>
<reference evidence="5 6" key="1">
    <citation type="journal article" date="2021" name="BMC Genomics">
        <title>Datura genome reveals duplications of psychoactive alkaloid biosynthetic genes and high mutation rate following tissue culture.</title>
        <authorList>
            <person name="Rajewski A."/>
            <person name="Carter-House D."/>
            <person name="Stajich J."/>
            <person name="Litt A."/>
        </authorList>
    </citation>
    <scope>NUCLEOTIDE SEQUENCE [LARGE SCALE GENOMIC DNA]</scope>
    <source>
        <strain evidence="5">AR-01</strain>
    </source>
</reference>
<dbReference type="Gene3D" id="3.30.559.10">
    <property type="entry name" value="Chloramphenicol acetyltransferase-like domain"/>
    <property type="match status" value="4"/>
</dbReference>
<keyword evidence="6" id="KW-1185">Reference proteome</keyword>
<dbReference type="InterPro" id="IPR023213">
    <property type="entry name" value="CAT-like_dom_sf"/>
</dbReference>
<evidence type="ECO:0000313" key="5">
    <source>
        <dbReference type="EMBL" id="MCD7447995.1"/>
    </source>
</evidence>
<dbReference type="Pfam" id="PF02458">
    <property type="entry name" value="Transferase"/>
    <property type="match status" value="2"/>
</dbReference>
<keyword evidence="2" id="KW-0808">Transferase</keyword>
<evidence type="ECO:0008006" key="7">
    <source>
        <dbReference type="Google" id="ProtNLM"/>
    </source>
</evidence>
<evidence type="ECO:0000256" key="3">
    <source>
        <dbReference type="ARBA" id="ARBA00023315"/>
    </source>
</evidence>
<feature type="region of interest" description="Disordered" evidence="4">
    <location>
        <begin position="669"/>
        <end position="698"/>
    </location>
</feature>
<dbReference type="Proteomes" id="UP000823775">
    <property type="component" value="Unassembled WGS sequence"/>
</dbReference>
<organism evidence="5 6">
    <name type="scientific">Datura stramonium</name>
    <name type="common">Jimsonweed</name>
    <name type="synonym">Common thornapple</name>
    <dbReference type="NCBI Taxonomy" id="4076"/>
    <lineage>
        <taxon>Eukaryota</taxon>
        <taxon>Viridiplantae</taxon>
        <taxon>Streptophyta</taxon>
        <taxon>Embryophyta</taxon>
        <taxon>Tracheophyta</taxon>
        <taxon>Spermatophyta</taxon>
        <taxon>Magnoliopsida</taxon>
        <taxon>eudicotyledons</taxon>
        <taxon>Gunneridae</taxon>
        <taxon>Pentapetalae</taxon>
        <taxon>asterids</taxon>
        <taxon>lamiids</taxon>
        <taxon>Solanales</taxon>
        <taxon>Solanaceae</taxon>
        <taxon>Solanoideae</taxon>
        <taxon>Datureae</taxon>
        <taxon>Datura</taxon>
    </lineage>
</organism>
<sequence length="727" mass="81061">MAPHIFVPILFHYLPSSECNTDGITDQRCDKLQKSLAQTLSNFYPLAGRFTGKDDLSIHCNDEGVEYVESKVNADLAEFLHQGLRIELLNDLLPTDLPSNLLLRLQEQTLRSQTGTTNGCLPSFGHLLLLFPPTELSGSQVSLPSNIGPKIVTRRFVFDALAIAELKDRINSSATFTRPTRLVVVLSFIWKIPWYEADFGWGKPFWVSSVSKPFEVIILNDTKDGDGIEAWKPPPKPKRNSSPDILLRNIQCSVSSLITFVGCHPNGQVRDSNPYSENVEALNSYTGSSSEPQAFVVRSAGTSSICASVEYVETKVNADLTDFSTKDNNIEEHLSRDKRISQTGTTKGCLPTFGRLPVLFPSRVLSGPYISPSSNRDPEIVTRRFVFDALAVAKLKERINSRTMFTSPTRVVVVMSCMEGNFCVVGVAALEANQSRKELTDFVNVVGSTARETSIEIGKASIDDIASMFLTCKTPQKEEMDIYFCTSWCKFPWYEADFGWGNPFWVSDVSKPAELITLIDTKSGDGIEAWIDEHDKLYPSEHIQLWRTSRRDTNLSCPNWALSRAATFVNDWAQNSQTGDNKGYLPSFGHLPSLFPTRVQSGQFSPTSDGEAKIVKGEIKETEMDICCGLVGAEYLGMKQTLDWGKPFWAQARRQIVETEILKQERFLERVKSPEENEREPEQIPSGDGDGAGEPNGECEVVNPIKNVAIIRTKKPLYLYDDVIAVL</sequence>
<comment type="similarity">
    <text evidence="1">Belongs to the plant acyltransferase family.</text>
</comment>
<evidence type="ECO:0000313" key="6">
    <source>
        <dbReference type="Proteomes" id="UP000823775"/>
    </source>
</evidence>
<proteinExistence type="inferred from homology"/>
<dbReference type="PANTHER" id="PTHR31623:SF122">
    <property type="entry name" value="HXXXD-TYPE ACYL-TRANSFERASE FAMILY PROTEIN"/>
    <property type="match status" value="1"/>
</dbReference>
<gene>
    <name evidence="5" type="ORF">HAX54_036815</name>
</gene>
<dbReference type="PANTHER" id="PTHR31623">
    <property type="entry name" value="F21J9.9"/>
    <property type="match status" value="1"/>
</dbReference>
<dbReference type="EMBL" id="JACEIK010000049">
    <property type="protein sequence ID" value="MCD7447995.1"/>
    <property type="molecule type" value="Genomic_DNA"/>
</dbReference>
<protein>
    <recommendedName>
        <fullName evidence="7">HXXXD-type acyl-transferase family protein</fullName>
    </recommendedName>
</protein>
<evidence type="ECO:0000256" key="2">
    <source>
        <dbReference type="ARBA" id="ARBA00022679"/>
    </source>
</evidence>
<keyword evidence="3" id="KW-0012">Acyltransferase</keyword>
<evidence type="ECO:0000256" key="4">
    <source>
        <dbReference type="SAM" id="MobiDB-lite"/>
    </source>
</evidence>
<comment type="caution">
    <text evidence="5">The sequence shown here is derived from an EMBL/GenBank/DDBJ whole genome shotgun (WGS) entry which is preliminary data.</text>
</comment>